<feature type="non-terminal residue" evidence="1">
    <location>
        <position position="1"/>
    </location>
</feature>
<evidence type="ECO:0000313" key="2">
    <source>
        <dbReference type="Proteomes" id="UP000738359"/>
    </source>
</evidence>
<dbReference type="InterPro" id="IPR032675">
    <property type="entry name" value="LRR_dom_sf"/>
</dbReference>
<dbReference type="Proteomes" id="UP000738359">
    <property type="component" value="Unassembled WGS sequence"/>
</dbReference>
<evidence type="ECO:0008006" key="3">
    <source>
        <dbReference type="Google" id="ProtNLM"/>
    </source>
</evidence>
<dbReference type="EMBL" id="JAAAHY010002766">
    <property type="protein sequence ID" value="KAF9943942.1"/>
    <property type="molecule type" value="Genomic_DNA"/>
</dbReference>
<dbReference type="AlphaFoldDB" id="A0A9P6IPV3"/>
<sequence length="538" mass="60414">KRRATSSRFDLNAANRVLHIPELVDVISSFLTPSAIAACALLSRELNTLFTPYIWSDLKISTPQQEMLFLRRGAGDATERHRERIRSISIGSHKILRLISQCFKAQPTNIRSLELRWQGPDYQYDNEDPWAVSDTSNSCPEWDVTLIHFLSNCPRLETLDMDLTIINLPNIETCLQGLKYLKKLRIRGFRGAKVHPATLARLIDGIPTSVEDLTIDMRLSNEGAAEAEPLFVPKGPRNTLKKLTIHANLLRVDSTIAQRIFYRCQDLKSLCVKGSFVSRLDASRLSEVLLTLCPVVDDLKIDVEDYEVDDEDIAEIISSRPWAVDIPALILALSTAPGTLTPPTSLPHDQAQPRHSMAWKSIEIKVPKFGPVSSAAIEVPDLQELLASAPNLKTLVSLSSRGPKFNNTFLKPGTVGDRPWVCSDTLQELHLSVRPGKCNRTDREALMGHLGALEELRVLHLHNGVSRNGGFTDFSLAKGDLGRLGRLKKLEVFELKHLRHNIGAEERAWMGQQWPKLKRACLQCDWDHHDVAPARRLY</sequence>
<comment type="caution">
    <text evidence="1">The sequence shown here is derived from an EMBL/GenBank/DDBJ whole genome shotgun (WGS) entry which is preliminary data.</text>
</comment>
<protein>
    <recommendedName>
        <fullName evidence="3">F-box domain-containing protein</fullName>
    </recommendedName>
</protein>
<dbReference type="Gene3D" id="3.80.10.10">
    <property type="entry name" value="Ribonuclease Inhibitor"/>
    <property type="match status" value="1"/>
</dbReference>
<name>A0A9P6IPV3_MORAP</name>
<evidence type="ECO:0000313" key="1">
    <source>
        <dbReference type="EMBL" id="KAF9943942.1"/>
    </source>
</evidence>
<dbReference type="SUPFAM" id="SSF52047">
    <property type="entry name" value="RNI-like"/>
    <property type="match status" value="1"/>
</dbReference>
<dbReference type="OrthoDB" id="2419585at2759"/>
<gene>
    <name evidence="1" type="ORF">BGZ70_005226</name>
</gene>
<reference evidence="1" key="1">
    <citation type="journal article" date="2020" name="Fungal Divers.">
        <title>Resolving the Mortierellaceae phylogeny through synthesis of multi-gene phylogenetics and phylogenomics.</title>
        <authorList>
            <person name="Vandepol N."/>
            <person name="Liber J."/>
            <person name="Desiro A."/>
            <person name="Na H."/>
            <person name="Kennedy M."/>
            <person name="Barry K."/>
            <person name="Grigoriev I.V."/>
            <person name="Miller A.N."/>
            <person name="O'Donnell K."/>
            <person name="Stajich J.E."/>
            <person name="Bonito G."/>
        </authorList>
    </citation>
    <scope>NUCLEOTIDE SEQUENCE</scope>
    <source>
        <strain evidence="1">CK1249</strain>
    </source>
</reference>
<proteinExistence type="predicted"/>
<organism evidence="1 2">
    <name type="scientific">Mortierella alpina</name>
    <name type="common">Oleaginous fungus</name>
    <name type="synonym">Mortierella renispora</name>
    <dbReference type="NCBI Taxonomy" id="64518"/>
    <lineage>
        <taxon>Eukaryota</taxon>
        <taxon>Fungi</taxon>
        <taxon>Fungi incertae sedis</taxon>
        <taxon>Mucoromycota</taxon>
        <taxon>Mortierellomycotina</taxon>
        <taxon>Mortierellomycetes</taxon>
        <taxon>Mortierellales</taxon>
        <taxon>Mortierellaceae</taxon>
        <taxon>Mortierella</taxon>
    </lineage>
</organism>
<accession>A0A9P6IPV3</accession>
<keyword evidence="2" id="KW-1185">Reference proteome</keyword>